<organism evidence="1 2">
    <name type="scientific">Treponema socranskii subsp. socranskii VPI DR56BR1116 = ATCC 35536</name>
    <dbReference type="NCBI Taxonomy" id="1125725"/>
    <lineage>
        <taxon>Bacteria</taxon>
        <taxon>Pseudomonadati</taxon>
        <taxon>Spirochaetota</taxon>
        <taxon>Spirochaetia</taxon>
        <taxon>Spirochaetales</taxon>
        <taxon>Treponemataceae</taxon>
        <taxon>Treponema</taxon>
    </lineage>
</organism>
<protein>
    <recommendedName>
        <fullName evidence="3">Transposase/invertase (TIGR01784 family)</fullName>
    </recommendedName>
</protein>
<accession>A0ABP2YQJ2</accession>
<evidence type="ECO:0000313" key="2">
    <source>
        <dbReference type="Proteomes" id="UP000016646"/>
    </source>
</evidence>
<reference evidence="1 2" key="1">
    <citation type="submission" date="2013-08" db="EMBL/GenBank/DDBJ databases">
        <authorList>
            <person name="Durkin A.S."/>
            <person name="Haft D.R."/>
            <person name="McCorrison J."/>
            <person name="Torralba M."/>
            <person name="Gillis M."/>
            <person name="Haft D.H."/>
            <person name="Methe B."/>
            <person name="Sutton G."/>
            <person name="Nelson K.E."/>
        </authorList>
    </citation>
    <scope>NUCLEOTIDE SEQUENCE [LARGE SCALE GENOMIC DNA]</scope>
    <source>
        <strain evidence="1 2">ATCC 35536</strain>
    </source>
</reference>
<name>A0ABP2YQJ2_TRESO</name>
<dbReference type="Proteomes" id="UP000016646">
    <property type="component" value="Unassembled WGS sequence"/>
</dbReference>
<dbReference type="EMBL" id="AVQI01000018">
    <property type="protein sequence ID" value="ERK04620.1"/>
    <property type="molecule type" value="Genomic_DNA"/>
</dbReference>
<evidence type="ECO:0000313" key="1">
    <source>
        <dbReference type="EMBL" id="ERK04620.1"/>
    </source>
</evidence>
<proteinExistence type="predicted"/>
<keyword evidence="2" id="KW-1185">Reference proteome</keyword>
<gene>
    <name evidence="1" type="ORF">HMPREF0860_2526</name>
</gene>
<sequence>MDAREEGIQQGKSLGLAEGSRQAKLETARLMKQANCEIPFIAKMTGLTKEEVKSIS</sequence>
<comment type="caution">
    <text evidence="1">The sequence shown here is derived from an EMBL/GenBank/DDBJ whole genome shotgun (WGS) entry which is preliminary data.</text>
</comment>
<evidence type="ECO:0008006" key="3">
    <source>
        <dbReference type="Google" id="ProtNLM"/>
    </source>
</evidence>